<reference evidence="1 2" key="1">
    <citation type="submission" date="2019-06" db="EMBL/GenBank/DDBJ databases">
        <title>Whole genome sequence for Rhodospirillaceae sp. R148.</title>
        <authorList>
            <person name="Wang G."/>
        </authorList>
    </citation>
    <scope>NUCLEOTIDE SEQUENCE [LARGE SCALE GENOMIC DNA]</scope>
    <source>
        <strain evidence="1 2">R148</strain>
    </source>
</reference>
<dbReference type="AlphaFoldDB" id="A0A545TTG8"/>
<evidence type="ECO:0000313" key="1">
    <source>
        <dbReference type="EMBL" id="TQV80512.1"/>
    </source>
</evidence>
<dbReference type="OrthoDB" id="7302449at2"/>
<name>A0A545TTG8_9PROT</name>
<dbReference type="Proteomes" id="UP000315252">
    <property type="component" value="Unassembled WGS sequence"/>
</dbReference>
<sequence>MINGNPSLALAHYTNYQNVPAQSSAASAAQAGTARAANAAAAQARGDSILLSDAARAGLSEKAGATIAEDAQASMKKLLADTGKSSPLKDGKLDVDLSRFDRRELFAVATNSGLQFPTDQQKAAKLELQRRFDVTMAGGLAVVGVTGNVKELYDLALDYLNSAGPEERASGPFQKQLAAVKEALGQLEANPERVPSGIENDPVDNYLMRAAKGEAIIERSFADVTSDARRALDKQYKAADAEGKRLIFSGDPARGKAVDLSGFGNRALSAISLNRDGSFSSREVLSAKEELQTRVGKTVQDAFRSSGPTNDPTAFSKNLIAQYQTMSAEEREAAGFSPEYYVTLKQNFESSQAMSQLFAGLGGPSASGSSLNLMSYL</sequence>
<dbReference type="EMBL" id="VHSH01000003">
    <property type="protein sequence ID" value="TQV80512.1"/>
    <property type="molecule type" value="Genomic_DNA"/>
</dbReference>
<dbReference type="RefSeq" id="WP_142896226.1">
    <property type="nucleotide sequence ID" value="NZ_ML660054.1"/>
</dbReference>
<evidence type="ECO:0000313" key="2">
    <source>
        <dbReference type="Proteomes" id="UP000315252"/>
    </source>
</evidence>
<keyword evidence="2" id="KW-1185">Reference proteome</keyword>
<gene>
    <name evidence="1" type="ORF">FKG95_10060</name>
</gene>
<proteinExistence type="predicted"/>
<accession>A0A545TTG8</accession>
<protein>
    <submittedName>
        <fullName evidence="1">Uncharacterized protein</fullName>
    </submittedName>
</protein>
<organism evidence="1 2">
    <name type="scientific">Denitrobaculum tricleocarpae</name>
    <dbReference type="NCBI Taxonomy" id="2591009"/>
    <lineage>
        <taxon>Bacteria</taxon>
        <taxon>Pseudomonadati</taxon>
        <taxon>Pseudomonadota</taxon>
        <taxon>Alphaproteobacteria</taxon>
        <taxon>Rhodospirillales</taxon>
        <taxon>Rhodospirillaceae</taxon>
        <taxon>Denitrobaculum</taxon>
    </lineage>
</organism>
<comment type="caution">
    <text evidence="1">The sequence shown here is derived from an EMBL/GenBank/DDBJ whole genome shotgun (WGS) entry which is preliminary data.</text>
</comment>